<feature type="region of interest" description="Disordered" evidence="1">
    <location>
        <begin position="34"/>
        <end position="60"/>
    </location>
</feature>
<proteinExistence type="predicted"/>
<name>A0A8J2IZ75_FUSEQ</name>
<gene>
    <name evidence="2" type="ORF">FEQUK3_LOCUS9096</name>
</gene>
<accession>A0A8J2IZ75</accession>
<reference evidence="2" key="1">
    <citation type="submission" date="2021-05" db="EMBL/GenBank/DDBJ databases">
        <authorList>
            <person name="Khan N."/>
        </authorList>
    </citation>
    <scope>NUCLEOTIDE SEQUENCE</scope>
</reference>
<organism evidence="2 3">
    <name type="scientific">Fusarium equiseti</name>
    <name type="common">Fusarium scirpi</name>
    <dbReference type="NCBI Taxonomy" id="61235"/>
    <lineage>
        <taxon>Eukaryota</taxon>
        <taxon>Fungi</taxon>
        <taxon>Dikarya</taxon>
        <taxon>Ascomycota</taxon>
        <taxon>Pezizomycotina</taxon>
        <taxon>Sordariomycetes</taxon>
        <taxon>Hypocreomycetidae</taxon>
        <taxon>Hypocreales</taxon>
        <taxon>Nectriaceae</taxon>
        <taxon>Fusarium</taxon>
        <taxon>Fusarium incarnatum-equiseti species complex</taxon>
    </lineage>
</organism>
<protein>
    <submittedName>
        <fullName evidence="2">Uncharacterized protein</fullName>
    </submittedName>
</protein>
<sequence length="220" mass="24537">VIGRESGTLRDGLWISIFNTSLADKPNYLTNKLARNHRQGGGAESSKTDRAEDTEEDTQTRTCHPIFKGFGGGVKYCTLLTTKRGILKTPQQWPGDWWTKSSAPSEGGENGFRQLTRVDKGTAKANTVLMLLNLIYSHMSDEVKSNLAFKAGGTDGTSKASFRRWKGAAKQLANNHEPDVRDGTPNEPCSLGRLDRTVRQYHRDRRGNLMPRRWTQSQAT</sequence>
<evidence type="ECO:0000313" key="3">
    <source>
        <dbReference type="Proteomes" id="UP000693738"/>
    </source>
</evidence>
<evidence type="ECO:0000313" key="2">
    <source>
        <dbReference type="EMBL" id="CAG7563380.1"/>
    </source>
</evidence>
<evidence type="ECO:0000256" key="1">
    <source>
        <dbReference type="SAM" id="MobiDB-lite"/>
    </source>
</evidence>
<feature type="region of interest" description="Disordered" evidence="1">
    <location>
        <begin position="172"/>
        <end position="192"/>
    </location>
</feature>
<dbReference type="EMBL" id="CAJSTJ010000156">
    <property type="protein sequence ID" value="CAG7563380.1"/>
    <property type="molecule type" value="Genomic_DNA"/>
</dbReference>
<dbReference type="Proteomes" id="UP000693738">
    <property type="component" value="Unassembled WGS sequence"/>
</dbReference>
<comment type="caution">
    <text evidence="2">The sequence shown here is derived from an EMBL/GenBank/DDBJ whole genome shotgun (WGS) entry which is preliminary data.</text>
</comment>
<feature type="non-terminal residue" evidence="2">
    <location>
        <position position="1"/>
    </location>
</feature>
<dbReference type="AlphaFoldDB" id="A0A8J2IZ75"/>